<sequence>MTLPCFASLSLFILVVLSYGDDLPTPWHALLRDLHVFTASLRDLTAFRAIFLLQTVKHLHS</sequence>
<feature type="signal peptide" evidence="1">
    <location>
        <begin position="1"/>
        <end position="20"/>
    </location>
</feature>
<evidence type="ECO:0000256" key="1">
    <source>
        <dbReference type="SAM" id="SignalP"/>
    </source>
</evidence>
<dbReference type="AlphaFoldDB" id="A0A1M3SZF6"/>
<name>A0A1M3SZF6_ASPLC</name>
<dbReference type="Proteomes" id="UP000184063">
    <property type="component" value="Unassembled WGS sequence"/>
</dbReference>
<feature type="chain" id="PRO_5012318770" evidence="1">
    <location>
        <begin position="21"/>
        <end position="61"/>
    </location>
</feature>
<dbReference type="EMBL" id="KV878267">
    <property type="protein sequence ID" value="OJZ79899.1"/>
    <property type="molecule type" value="Genomic_DNA"/>
</dbReference>
<evidence type="ECO:0000313" key="3">
    <source>
        <dbReference type="Proteomes" id="UP000184063"/>
    </source>
</evidence>
<dbReference type="VEuPathDB" id="FungiDB:ASPFODRAFT_518989"/>
<organism evidence="2 3">
    <name type="scientific">Aspergillus luchuensis (strain CBS 106.47)</name>
    <dbReference type="NCBI Taxonomy" id="1137211"/>
    <lineage>
        <taxon>Eukaryota</taxon>
        <taxon>Fungi</taxon>
        <taxon>Dikarya</taxon>
        <taxon>Ascomycota</taxon>
        <taxon>Pezizomycotina</taxon>
        <taxon>Eurotiomycetes</taxon>
        <taxon>Eurotiomycetidae</taxon>
        <taxon>Eurotiales</taxon>
        <taxon>Aspergillaceae</taxon>
        <taxon>Aspergillus</taxon>
        <taxon>Aspergillus subgen. Circumdati</taxon>
    </lineage>
</organism>
<keyword evidence="1" id="KW-0732">Signal</keyword>
<gene>
    <name evidence="2" type="ORF">ASPFODRAFT_518989</name>
</gene>
<protein>
    <submittedName>
        <fullName evidence="2">Uncharacterized protein</fullName>
    </submittedName>
</protein>
<proteinExistence type="predicted"/>
<accession>A0A1M3SZF6</accession>
<evidence type="ECO:0000313" key="2">
    <source>
        <dbReference type="EMBL" id="OJZ79899.1"/>
    </source>
</evidence>
<reference evidence="3" key="1">
    <citation type="journal article" date="2017" name="Genome Biol.">
        <title>Comparative genomics reveals high biological diversity and specific adaptations in the industrially and medically important fungal genus Aspergillus.</title>
        <authorList>
            <person name="de Vries R.P."/>
            <person name="Riley R."/>
            <person name="Wiebenga A."/>
            <person name="Aguilar-Osorio G."/>
            <person name="Amillis S."/>
            <person name="Uchima C.A."/>
            <person name="Anderluh G."/>
            <person name="Asadollahi M."/>
            <person name="Askin M."/>
            <person name="Barry K."/>
            <person name="Battaglia E."/>
            <person name="Bayram O."/>
            <person name="Benocci T."/>
            <person name="Braus-Stromeyer S.A."/>
            <person name="Caldana C."/>
            <person name="Canovas D."/>
            <person name="Cerqueira G.C."/>
            <person name="Chen F."/>
            <person name="Chen W."/>
            <person name="Choi C."/>
            <person name="Clum A."/>
            <person name="Dos Santos R.A."/>
            <person name="Damasio A.R."/>
            <person name="Diallinas G."/>
            <person name="Emri T."/>
            <person name="Fekete E."/>
            <person name="Flipphi M."/>
            <person name="Freyberg S."/>
            <person name="Gallo A."/>
            <person name="Gournas C."/>
            <person name="Habgood R."/>
            <person name="Hainaut M."/>
            <person name="Harispe M.L."/>
            <person name="Henrissat B."/>
            <person name="Hilden K.S."/>
            <person name="Hope R."/>
            <person name="Hossain A."/>
            <person name="Karabika E."/>
            <person name="Karaffa L."/>
            <person name="Karanyi Z."/>
            <person name="Krasevec N."/>
            <person name="Kuo A."/>
            <person name="Kusch H."/>
            <person name="LaButti K."/>
            <person name="Lagendijk E.L."/>
            <person name="Lapidus A."/>
            <person name="Levasseur A."/>
            <person name="Lindquist E."/>
            <person name="Lipzen A."/>
            <person name="Logrieco A.F."/>
            <person name="MacCabe A."/>
            <person name="Maekelae M.R."/>
            <person name="Malavazi I."/>
            <person name="Melin P."/>
            <person name="Meyer V."/>
            <person name="Mielnichuk N."/>
            <person name="Miskei M."/>
            <person name="Molnar A.P."/>
            <person name="Mule G."/>
            <person name="Ngan C.Y."/>
            <person name="Orejas M."/>
            <person name="Orosz E."/>
            <person name="Ouedraogo J.P."/>
            <person name="Overkamp K.M."/>
            <person name="Park H.-S."/>
            <person name="Perrone G."/>
            <person name="Piumi F."/>
            <person name="Punt P.J."/>
            <person name="Ram A.F."/>
            <person name="Ramon A."/>
            <person name="Rauscher S."/>
            <person name="Record E."/>
            <person name="Riano-Pachon D.M."/>
            <person name="Robert V."/>
            <person name="Roehrig J."/>
            <person name="Ruller R."/>
            <person name="Salamov A."/>
            <person name="Salih N.S."/>
            <person name="Samson R.A."/>
            <person name="Sandor E."/>
            <person name="Sanguinetti M."/>
            <person name="Schuetze T."/>
            <person name="Sepcic K."/>
            <person name="Shelest E."/>
            <person name="Sherlock G."/>
            <person name="Sophianopoulou V."/>
            <person name="Squina F.M."/>
            <person name="Sun H."/>
            <person name="Susca A."/>
            <person name="Todd R.B."/>
            <person name="Tsang A."/>
            <person name="Unkles S.E."/>
            <person name="van de Wiele N."/>
            <person name="van Rossen-Uffink D."/>
            <person name="Oliveira J.V."/>
            <person name="Vesth T.C."/>
            <person name="Visser J."/>
            <person name="Yu J.-H."/>
            <person name="Zhou M."/>
            <person name="Andersen M.R."/>
            <person name="Archer D.B."/>
            <person name="Baker S.E."/>
            <person name="Benoit I."/>
            <person name="Brakhage A.A."/>
            <person name="Braus G.H."/>
            <person name="Fischer R."/>
            <person name="Frisvad J.C."/>
            <person name="Goldman G.H."/>
            <person name="Houbraken J."/>
            <person name="Oakley B."/>
            <person name="Pocsi I."/>
            <person name="Scazzocchio C."/>
            <person name="Seiboth B."/>
            <person name="vanKuyk P.A."/>
            <person name="Wortman J."/>
            <person name="Dyer P.S."/>
            <person name="Grigoriev I.V."/>
        </authorList>
    </citation>
    <scope>NUCLEOTIDE SEQUENCE [LARGE SCALE GENOMIC DNA]</scope>
    <source>
        <strain evidence="3">CBS 106.47</strain>
    </source>
</reference>